<sequence>MAKLTANPEKCKLGHQFIKYLGASDFPDPDVVLSGSHQRQHPGAEGVGKNLPAVAEVSPGETRTPSEKGMRGNAEGTTAAQEIVAAPVAAVSARETWQHLKPNQWKSQGKRKAEKRTEKLVTPSRFNPA</sequence>
<evidence type="ECO:0000256" key="1">
    <source>
        <dbReference type="SAM" id="MobiDB-lite"/>
    </source>
</evidence>
<name>A0AAV7RJN2_PLEWA</name>
<protein>
    <submittedName>
        <fullName evidence="2">Uncharacterized protein</fullName>
    </submittedName>
</protein>
<evidence type="ECO:0000313" key="3">
    <source>
        <dbReference type="Proteomes" id="UP001066276"/>
    </source>
</evidence>
<comment type="caution">
    <text evidence="2">The sequence shown here is derived from an EMBL/GenBank/DDBJ whole genome shotgun (WGS) entry which is preliminary data.</text>
</comment>
<proteinExistence type="predicted"/>
<dbReference type="Proteomes" id="UP001066276">
    <property type="component" value="Chromosome 5"/>
</dbReference>
<reference evidence="2" key="1">
    <citation type="journal article" date="2022" name="bioRxiv">
        <title>Sequencing and chromosome-scale assembly of the giantPleurodeles waltlgenome.</title>
        <authorList>
            <person name="Brown T."/>
            <person name="Elewa A."/>
            <person name="Iarovenko S."/>
            <person name="Subramanian E."/>
            <person name="Araus A.J."/>
            <person name="Petzold A."/>
            <person name="Susuki M."/>
            <person name="Suzuki K.-i.T."/>
            <person name="Hayashi T."/>
            <person name="Toyoda A."/>
            <person name="Oliveira C."/>
            <person name="Osipova E."/>
            <person name="Leigh N.D."/>
            <person name="Simon A."/>
            <person name="Yun M.H."/>
        </authorList>
    </citation>
    <scope>NUCLEOTIDE SEQUENCE</scope>
    <source>
        <strain evidence="2">20211129_DDA</strain>
        <tissue evidence="2">Liver</tissue>
    </source>
</reference>
<keyword evidence="3" id="KW-1185">Reference proteome</keyword>
<feature type="region of interest" description="Disordered" evidence="1">
    <location>
        <begin position="31"/>
        <end position="80"/>
    </location>
</feature>
<evidence type="ECO:0000313" key="2">
    <source>
        <dbReference type="EMBL" id="KAJ1152198.1"/>
    </source>
</evidence>
<dbReference type="EMBL" id="JANPWB010000009">
    <property type="protein sequence ID" value="KAJ1152198.1"/>
    <property type="molecule type" value="Genomic_DNA"/>
</dbReference>
<feature type="region of interest" description="Disordered" evidence="1">
    <location>
        <begin position="95"/>
        <end position="129"/>
    </location>
</feature>
<organism evidence="2 3">
    <name type="scientific">Pleurodeles waltl</name>
    <name type="common">Iberian ribbed newt</name>
    <dbReference type="NCBI Taxonomy" id="8319"/>
    <lineage>
        <taxon>Eukaryota</taxon>
        <taxon>Metazoa</taxon>
        <taxon>Chordata</taxon>
        <taxon>Craniata</taxon>
        <taxon>Vertebrata</taxon>
        <taxon>Euteleostomi</taxon>
        <taxon>Amphibia</taxon>
        <taxon>Batrachia</taxon>
        <taxon>Caudata</taxon>
        <taxon>Salamandroidea</taxon>
        <taxon>Salamandridae</taxon>
        <taxon>Pleurodelinae</taxon>
        <taxon>Pleurodeles</taxon>
    </lineage>
</organism>
<gene>
    <name evidence="2" type="ORF">NDU88_004975</name>
</gene>
<dbReference type="AlphaFoldDB" id="A0AAV7RJN2"/>
<accession>A0AAV7RJN2</accession>